<dbReference type="InterPro" id="IPR041503">
    <property type="entry name" value="AIMP2_thioredoxin"/>
</dbReference>
<feature type="coiled-coil region" evidence="4">
    <location>
        <begin position="47"/>
        <end position="122"/>
    </location>
</feature>
<dbReference type="GO" id="GO:0005737">
    <property type="term" value="C:cytoplasm"/>
    <property type="evidence" value="ECO:0007669"/>
    <property type="project" value="UniProtKB-SubCell"/>
</dbReference>
<evidence type="ECO:0000256" key="1">
    <source>
        <dbReference type="ARBA" id="ARBA00004496"/>
    </source>
</evidence>
<keyword evidence="4" id="KW-0175">Coiled coil</keyword>
<dbReference type="Gene3D" id="1.20.1050.130">
    <property type="match status" value="1"/>
</dbReference>
<organism evidence="6 7">
    <name type="scientific">Brachionus calyciflorus</name>
    <dbReference type="NCBI Taxonomy" id="104777"/>
    <lineage>
        <taxon>Eukaryota</taxon>
        <taxon>Metazoa</taxon>
        <taxon>Spiralia</taxon>
        <taxon>Gnathifera</taxon>
        <taxon>Rotifera</taxon>
        <taxon>Eurotatoria</taxon>
        <taxon>Monogononta</taxon>
        <taxon>Pseudotrocha</taxon>
        <taxon>Ploima</taxon>
        <taxon>Brachionidae</taxon>
        <taxon>Brachionus</taxon>
    </lineage>
</organism>
<accession>A0A814I3R6</accession>
<keyword evidence="3" id="KW-0648">Protein biosynthesis</keyword>
<comment type="caution">
    <text evidence="6">The sequence shown here is derived from an EMBL/GenBank/DDBJ whole genome shotgun (WGS) entry which is preliminary data.</text>
</comment>
<dbReference type="InterPro" id="IPR042360">
    <property type="entry name" value="AIMP2"/>
</dbReference>
<keyword evidence="2" id="KW-0963">Cytoplasm</keyword>
<dbReference type="OrthoDB" id="10395072at2759"/>
<feature type="domain" description="AIMP2 thioredoxin-like" evidence="5">
    <location>
        <begin position="171"/>
        <end position="268"/>
    </location>
</feature>
<evidence type="ECO:0000313" key="6">
    <source>
        <dbReference type="EMBL" id="CAF1019198.1"/>
    </source>
</evidence>
<dbReference type="Proteomes" id="UP000663879">
    <property type="component" value="Unassembled WGS sequence"/>
</dbReference>
<evidence type="ECO:0000313" key="7">
    <source>
        <dbReference type="Proteomes" id="UP000663879"/>
    </source>
</evidence>
<evidence type="ECO:0000256" key="4">
    <source>
        <dbReference type="SAM" id="Coils"/>
    </source>
</evidence>
<protein>
    <recommendedName>
        <fullName evidence="5">AIMP2 thioredoxin-like domain-containing protein</fullName>
    </recommendedName>
</protein>
<comment type="subcellular location">
    <subcellularLocation>
        <location evidence="1">Cytoplasm</location>
    </subcellularLocation>
</comment>
<gene>
    <name evidence="6" type="ORF">OXX778_LOCUS17291</name>
</gene>
<reference evidence="6" key="1">
    <citation type="submission" date="2021-02" db="EMBL/GenBank/DDBJ databases">
        <authorList>
            <person name="Nowell W R."/>
        </authorList>
    </citation>
    <scope>NUCLEOTIDE SEQUENCE</scope>
    <source>
        <strain evidence="6">Ploen Becks lab</strain>
    </source>
</reference>
<dbReference type="GO" id="GO:0006412">
    <property type="term" value="P:translation"/>
    <property type="evidence" value="ECO:0007669"/>
    <property type="project" value="UniProtKB-KW"/>
</dbReference>
<keyword evidence="7" id="KW-1185">Reference proteome</keyword>
<dbReference type="Pfam" id="PF18569">
    <property type="entry name" value="Thioredoxin_16"/>
    <property type="match status" value="1"/>
</dbReference>
<dbReference type="PANTHER" id="PTHR13438:SF2">
    <property type="entry name" value="AMINOACYL TRNA SYNTHASE COMPLEX-INTERACTING MULTIFUNCTIONAL PROTEIN 2"/>
    <property type="match status" value="1"/>
</dbReference>
<evidence type="ECO:0000256" key="3">
    <source>
        <dbReference type="ARBA" id="ARBA00022917"/>
    </source>
</evidence>
<dbReference type="EMBL" id="CAJNOC010004374">
    <property type="protein sequence ID" value="CAF1019198.1"/>
    <property type="molecule type" value="Genomic_DNA"/>
</dbReference>
<name>A0A814I3R6_9BILA</name>
<dbReference type="GO" id="GO:0017101">
    <property type="term" value="C:aminoacyl-tRNA synthetase multienzyme complex"/>
    <property type="evidence" value="ECO:0007669"/>
    <property type="project" value="InterPro"/>
</dbReference>
<dbReference type="AlphaFoldDB" id="A0A814I3R6"/>
<proteinExistence type="predicted"/>
<evidence type="ECO:0000256" key="2">
    <source>
        <dbReference type="ARBA" id="ARBA00022490"/>
    </source>
</evidence>
<sequence>MYKVRPLQDKVVIKSLPTCMYKTKPFFNEDNLNFGSNLVEPLANLSLVELEELSKQQGKQLRRLERLLTKSNEFCEDLRLDNLVIHTSQNSQHKLEEAYKKQEALFQKIENLTQKVNKVVQEMNLNSVTESLANVNLRQNETRKQRQRYNVDLSLFKEIKRANIKVLTDRNVEDLVFYVNPNNIPLDLLNFFDVLSQETKSFIKFYVHSSISSDIQQNYELENKLLSIGELFEGLSLSVNDSRVSYDFGFTFIWRKMESNEQELKFSNGTIVSGEAKIAQSINELLPQQISEVRLKQNKASSPLIKILKTL</sequence>
<dbReference type="PANTHER" id="PTHR13438">
    <property type="entry name" value="AMINOACYL TRNA SYNTHASE COMPLEX-INTERACTING MULTIFUNCTIONAL PROTEIN"/>
    <property type="match status" value="1"/>
</dbReference>
<evidence type="ECO:0000259" key="5">
    <source>
        <dbReference type="Pfam" id="PF18569"/>
    </source>
</evidence>